<evidence type="ECO:0008006" key="3">
    <source>
        <dbReference type="Google" id="ProtNLM"/>
    </source>
</evidence>
<accession>A0A6I4I0S0</accession>
<protein>
    <recommendedName>
        <fullName evidence="3">YD repeat-containing protein</fullName>
    </recommendedName>
</protein>
<proteinExistence type="predicted"/>
<organism evidence="1 2">
    <name type="scientific">Mucilaginibacter ginkgonis</name>
    <dbReference type="NCBI Taxonomy" id="2682091"/>
    <lineage>
        <taxon>Bacteria</taxon>
        <taxon>Pseudomonadati</taxon>
        <taxon>Bacteroidota</taxon>
        <taxon>Sphingobacteriia</taxon>
        <taxon>Sphingobacteriales</taxon>
        <taxon>Sphingobacteriaceae</taxon>
        <taxon>Mucilaginibacter</taxon>
    </lineage>
</organism>
<reference evidence="1 2" key="1">
    <citation type="submission" date="2020-12" db="EMBL/GenBank/DDBJ databases">
        <title>HMF7856_wgs.fasta genome submission.</title>
        <authorList>
            <person name="Kang H."/>
            <person name="Kim H."/>
            <person name="Joh K."/>
        </authorList>
    </citation>
    <scope>NUCLEOTIDE SEQUENCE [LARGE SCALE GENOMIC DNA]</scope>
    <source>
        <strain evidence="1 2">HMF7856</strain>
    </source>
</reference>
<sequence>MFKLYLFFGLMVAASAAGAQMLHPMSDPDIIFGRVSQVKEIYYLEPQKGEAIDTLEKRIYWYNINGMTDDIQRARKTRTGWDTNPNEFDLRLKKFGDPPITTGRDGADFKIQYDYKGNEIQRDNYALNGSVATSIKYFYDDKFVRTKSELYRNGELAWTVNYYYEQNRLIKERITFPNRTTYDISYKYEGFDDKNNWIKRTRIVANATKDDRPQVTERRVLYYP</sequence>
<dbReference type="RefSeq" id="WP_157525408.1">
    <property type="nucleotide sequence ID" value="NZ_CP066775.1"/>
</dbReference>
<dbReference type="AlphaFoldDB" id="A0A6I4I0S0"/>
<evidence type="ECO:0000313" key="1">
    <source>
        <dbReference type="EMBL" id="QQL48704.1"/>
    </source>
</evidence>
<name>A0A6I4I0S0_9SPHI</name>
<dbReference type="EMBL" id="CP066775">
    <property type="protein sequence ID" value="QQL48704.1"/>
    <property type="molecule type" value="Genomic_DNA"/>
</dbReference>
<keyword evidence="2" id="KW-1185">Reference proteome</keyword>
<gene>
    <name evidence="1" type="ORF">GO620_010990</name>
</gene>
<dbReference type="Proteomes" id="UP000429232">
    <property type="component" value="Chromosome"/>
</dbReference>
<dbReference type="KEGG" id="mgik:GO620_010990"/>
<evidence type="ECO:0000313" key="2">
    <source>
        <dbReference type="Proteomes" id="UP000429232"/>
    </source>
</evidence>